<dbReference type="PANTHER" id="PTHR46401:SF2">
    <property type="entry name" value="GLYCOSYLTRANSFERASE WBBK-RELATED"/>
    <property type="match status" value="1"/>
</dbReference>
<keyword evidence="6" id="KW-1185">Reference proteome</keyword>
<evidence type="ECO:0000256" key="1">
    <source>
        <dbReference type="ARBA" id="ARBA00022676"/>
    </source>
</evidence>
<feature type="region of interest" description="Disordered" evidence="3">
    <location>
        <begin position="368"/>
        <end position="421"/>
    </location>
</feature>
<sequence>MTALKVVFLLDTTNVRQGQALAGTPARTIALATHLHRAGAAVTLVLCDRGADYGQRTQWPVATLLVHPSEFGSADALAAHLNDVNPAFLVSCEAEHLLTVAAPAASAVGARLVYDMHDDDAAVARGCGEPEAVAASHARTQQAALKRADHVVVSTVHEERLARRHRHADDEIFTAPNGVDTPQRTLWGSDLRGPATLTFVGNLFYQPNADAVRQLCDWVLPGLESRNIAAQLRVIGNAPSSFLHEPRPCVRFTGRVDDLDAALAPTSLAVAPLRAGSGAKMKVLDYLAAGLPVLATDHAVTGLPPRHPGVIVENDLRAWPERINGLLQAPAVLAALSEQGRRCAEDHLSWSLIATRLLRGLAIWHASTPTPARPSAQPRATSQPRWQREHRLQPAALTSPRRAHWLRRTPPARPDMCGSDT</sequence>
<protein>
    <submittedName>
        <fullName evidence="5">Glycosyltransferase</fullName>
        <ecNumber evidence="5">2.4.-.-</ecNumber>
    </submittedName>
</protein>
<dbReference type="Pfam" id="PF13439">
    <property type="entry name" value="Glyco_transf_4"/>
    <property type="match status" value="1"/>
</dbReference>
<dbReference type="GO" id="GO:0016757">
    <property type="term" value="F:glycosyltransferase activity"/>
    <property type="evidence" value="ECO:0007669"/>
    <property type="project" value="UniProtKB-KW"/>
</dbReference>
<dbReference type="EMBL" id="JAGPXE010000022">
    <property type="protein sequence ID" value="MBQ0928634.1"/>
    <property type="molecule type" value="Genomic_DNA"/>
</dbReference>
<comment type="caution">
    <text evidence="5">The sequence shown here is derived from an EMBL/GenBank/DDBJ whole genome shotgun (WGS) entry which is preliminary data.</text>
</comment>
<proteinExistence type="predicted"/>
<dbReference type="Gene3D" id="3.40.50.2000">
    <property type="entry name" value="Glycogen Phosphorylase B"/>
    <property type="match status" value="2"/>
</dbReference>
<name>A0ABS5DQQ1_9PSEU</name>
<dbReference type="Pfam" id="PF13692">
    <property type="entry name" value="Glyco_trans_1_4"/>
    <property type="match status" value="1"/>
</dbReference>
<gene>
    <name evidence="5" type="ORF">KBO27_32215</name>
</gene>
<evidence type="ECO:0000256" key="2">
    <source>
        <dbReference type="ARBA" id="ARBA00022679"/>
    </source>
</evidence>
<dbReference type="Proteomes" id="UP000674084">
    <property type="component" value="Unassembled WGS sequence"/>
</dbReference>
<evidence type="ECO:0000313" key="6">
    <source>
        <dbReference type="Proteomes" id="UP000674084"/>
    </source>
</evidence>
<reference evidence="5 6" key="1">
    <citation type="submission" date="2021-04" db="EMBL/GenBank/DDBJ databases">
        <title>Whole-genome sequencing of Saccharopolyspora endophytica KCTC 19397.</title>
        <authorList>
            <person name="Ay H."/>
            <person name="Saygin H."/>
            <person name="Sahin N."/>
        </authorList>
    </citation>
    <scope>NUCLEOTIDE SEQUENCE [LARGE SCALE GENOMIC DNA]</scope>
    <source>
        <strain evidence="5 6">KCTC 19397</strain>
    </source>
</reference>
<dbReference type="SUPFAM" id="SSF53756">
    <property type="entry name" value="UDP-Glycosyltransferase/glycogen phosphorylase"/>
    <property type="match status" value="1"/>
</dbReference>
<evidence type="ECO:0000313" key="5">
    <source>
        <dbReference type="EMBL" id="MBQ0928634.1"/>
    </source>
</evidence>
<evidence type="ECO:0000256" key="3">
    <source>
        <dbReference type="SAM" id="MobiDB-lite"/>
    </source>
</evidence>
<dbReference type="PANTHER" id="PTHR46401">
    <property type="entry name" value="GLYCOSYLTRANSFERASE WBBK-RELATED"/>
    <property type="match status" value="1"/>
</dbReference>
<organism evidence="5 6">
    <name type="scientific">Saccharopolyspora endophytica</name>
    <dbReference type="NCBI Taxonomy" id="543886"/>
    <lineage>
        <taxon>Bacteria</taxon>
        <taxon>Bacillati</taxon>
        <taxon>Actinomycetota</taxon>
        <taxon>Actinomycetes</taxon>
        <taxon>Pseudonocardiales</taxon>
        <taxon>Pseudonocardiaceae</taxon>
        <taxon>Saccharopolyspora</taxon>
    </lineage>
</organism>
<keyword evidence="2 5" id="KW-0808">Transferase</keyword>
<dbReference type="InterPro" id="IPR028098">
    <property type="entry name" value="Glyco_trans_4-like_N"/>
</dbReference>
<dbReference type="CDD" id="cd03801">
    <property type="entry name" value="GT4_PimA-like"/>
    <property type="match status" value="1"/>
</dbReference>
<dbReference type="RefSeq" id="WP_210973641.1">
    <property type="nucleotide sequence ID" value="NZ_JAGPXE010000022.1"/>
</dbReference>
<dbReference type="EC" id="2.4.-.-" evidence="5"/>
<accession>A0ABS5DQQ1</accession>
<keyword evidence="1 5" id="KW-0328">Glycosyltransferase</keyword>
<feature type="domain" description="Glycosyltransferase subfamily 4-like N-terminal" evidence="4">
    <location>
        <begin position="28"/>
        <end position="181"/>
    </location>
</feature>
<evidence type="ECO:0000259" key="4">
    <source>
        <dbReference type="Pfam" id="PF13439"/>
    </source>
</evidence>